<dbReference type="EMBL" id="MN740010">
    <property type="protein sequence ID" value="QHT83657.1"/>
    <property type="molecule type" value="Genomic_DNA"/>
</dbReference>
<proteinExistence type="predicted"/>
<reference evidence="1" key="1">
    <citation type="journal article" date="2020" name="Nature">
        <title>Giant virus diversity and host interactions through global metagenomics.</title>
        <authorList>
            <person name="Schulz F."/>
            <person name="Roux S."/>
            <person name="Paez-Espino D."/>
            <person name="Jungbluth S."/>
            <person name="Walsh D.A."/>
            <person name="Denef V.J."/>
            <person name="McMahon K.D."/>
            <person name="Konstantinidis K.T."/>
            <person name="Eloe-Fadrosh E.A."/>
            <person name="Kyrpides N.C."/>
            <person name="Woyke T."/>
        </authorList>
    </citation>
    <scope>NUCLEOTIDE SEQUENCE</scope>
    <source>
        <strain evidence="1">GVMAG-M-3300023184-168</strain>
    </source>
</reference>
<dbReference type="AlphaFoldDB" id="A0A6C0HTN0"/>
<protein>
    <submittedName>
        <fullName evidence="1">Uncharacterized protein</fullName>
    </submittedName>
</protein>
<evidence type="ECO:0000313" key="1">
    <source>
        <dbReference type="EMBL" id="QHT83657.1"/>
    </source>
</evidence>
<accession>A0A6C0HTN0</accession>
<name>A0A6C0HTN0_9ZZZZ</name>
<sequence length="146" mass="17258">MFFRYFLISFVCNPGLLKLIYRNTNININNSVLEDLPNNNENKIKEYEESLKDILEKNKNKSDKFFRTGIDYRKNETNYNEIIFDIRTNLLKMDLLKKLESTKIGSLEKLEAIKKYNKDTNENTYLINLKSGKLMDDWIRGTDGSP</sequence>
<organism evidence="1">
    <name type="scientific">viral metagenome</name>
    <dbReference type="NCBI Taxonomy" id="1070528"/>
    <lineage>
        <taxon>unclassified sequences</taxon>
        <taxon>metagenomes</taxon>
        <taxon>organismal metagenomes</taxon>
    </lineage>
</organism>